<evidence type="ECO:0000259" key="6">
    <source>
        <dbReference type="PROSITE" id="PS51352"/>
    </source>
</evidence>
<comment type="similarity">
    <text evidence="1">Belongs to the thioredoxin family. DsbA subfamily.</text>
</comment>
<reference evidence="7" key="1">
    <citation type="submission" date="2018-05" db="EMBL/GenBank/DDBJ databases">
        <authorList>
            <person name="Lanie J.A."/>
            <person name="Ng W.-L."/>
            <person name="Kazmierczak K.M."/>
            <person name="Andrzejewski T.M."/>
            <person name="Davidsen T.M."/>
            <person name="Wayne K.J."/>
            <person name="Tettelin H."/>
            <person name="Glass J.I."/>
            <person name="Rusch D."/>
            <person name="Podicherti R."/>
            <person name="Tsui H.-C.T."/>
            <person name="Winkler M.E."/>
        </authorList>
    </citation>
    <scope>NUCLEOTIDE SEQUENCE</scope>
</reference>
<dbReference type="EMBL" id="UINC01001815">
    <property type="protein sequence ID" value="SUZ89307.1"/>
    <property type="molecule type" value="Genomic_DNA"/>
</dbReference>
<evidence type="ECO:0000256" key="2">
    <source>
        <dbReference type="ARBA" id="ARBA00022729"/>
    </source>
</evidence>
<dbReference type="InterPro" id="IPR036249">
    <property type="entry name" value="Thioredoxin-like_sf"/>
</dbReference>
<sequence length="348" mass="39639">MKNILKAALFKILFFLSLICAVLSPVFAQTSGNGSSGTVYHPNPVLGFVDGKPVTFENVRNKKVNDLSRQLFQQLSIQLMEYALEKLAAKYPEIRLTPEKKVTLKEIISIYEQNNLQERGTLEQLRPQIKQFLEQQIRSQHLLNQYSLALEKGWIISHLEAPSELLQKGNIKTAYLRGNKKASVILLEYSDYQCPFCGRVQSTILKLIRDYKDRVAFGYRHFPLAFHKEADEAAIASECAREQGKFEKIHQLLYSRQKAQDTTNLKKYARKIKVANPEKFDMCLDSEKYRGLVNQDMKDGADLGITGTPGFFVGLFNPKSGEIQGEILSGAQPYSSFQQILDKYLSRN</sequence>
<dbReference type="PROSITE" id="PS51352">
    <property type="entry name" value="THIOREDOXIN_2"/>
    <property type="match status" value="1"/>
</dbReference>
<dbReference type="Pfam" id="PF13462">
    <property type="entry name" value="Thioredoxin_4"/>
    <property type="match status" value="1"/>
</dbReference>
<organism evidence="7">
    <name type="scientific">marine metagenome</name>
    <dbReference type="NCBI Taxonomy" id="408172"/>
    <lineage>
        <taxon>unclassified sequences</taxon>
        <taxon>metagenomes</taxon>
        <taxon>ecological metagenomes</taxon>
    </lineage>
</organism>
<evidence type="ECO:0000313" key="7">
    <source>
        <dbReference type="EMBL" id="SUZ89307.1"/>
    </source>
</evidence>
<evidence type="ECO:0000256" key="4">
    <source>
        <dbReference type="ARBA" id="ARBA00023157"/>
    </source>
</evidence>
<proteinExistence type="inferred from homology"/>
<dbReference type="Gene3D" id="3.40.30.10">
    <property type="entry name" value="Glutaredoxin"/>
    <property type="match status" value="1"/>
</dbReference>
<dbReference type="SUPFAM" id="SSF52833">
    <property type="entry name" value="Thioredoxin-like"/>
    <property type="match status" value="1"/>
</dbReference>
<name>A0A381RHF4_9ZZZZ</name>
<evidence type="ECO:0000256" key="1">
    <source>
        <dbReference type="ARBA" id="ARBA00005791"/>
    </source>
</evidence>
<evidence type="ECO:0000256" key="3">
    <source>
        <dbReference type="ARBA" id="ARBA00023002"/>
    </source>
</evidence>
<keyword evidence="4" id="KW-1015">Disulfide bond</keyword>
<protein>
    <recommendedName>
        <fullName evidence="6">Thioredoxin domain-containing protein</fullName>
    </recommendedName>
</protein>
<keyword evidence="2" id="KW-0732">Signal</keyword>
<dbReference type="AlphaFoldDB" id="A0A381RHF4"/>
<accession>A0A381RHF4</accession>
<gene>
    <name evidence="7" type="ORF">METZ01_LOCUS42161</name>
</gene>
<dbReference type="PANTHER" id="PTHR13887:SF14">
    <property type="entry name" value="DISULFIDE BOND FORMATION PROTEIN D"/>
    <property type="match status" value="1"/>
</dbReference>
<dbReference type="InterPro" id="IPR013766">
    <property type="entry name" value="Thioredoxin_domain"/>
</dbReference>
<dbReference type="PANTHER" id="PTHR13887">
    <property type="entry name" value="GLUTATHIONE S-TRANSFERASE KAPPA"/>
    <property type="match status" value="1"/>
</dbReference>
<keyword evidence="3" id="KW-0560">Oxidoreductase</keyword>
<dbReference type="InterPro" id="IPR012336">
    <property type="entry name" value="Thioredoxin-like_fold"/>
</dbReference>
<keyword evidence="5" id="KW-0676">Redox-active center</keyword>
<feature type="domain" description="Thioredoxin" evidence="6">
    <location>
        <begin position="150"/>
        <end position="346"/>
    </location>
</feature>
<dbReference type="GO" id="GO:0016491">
    <property type="term" value="F:oxidoreductase activity"/>
    <property type="evidence" value="ECO:0007669"/>
    <property type="project" value="UniProtKB-KW"/>
</dbReference>
<evidence type="ECO:0000256" key="5">
    <source>
        <dbReference type="ARBA" id="ARBA00023284"/>
    </source>
</evidence>